<dbReference type="Proteomes" id="UP001474421">
    <property type="component" value="Unassembled WGS sequence"/>
</dbReference>
<sequence length="142" mass="15538">MNLQDTRARRERERKPFEEQRRTEDGGWTGEVRRCCCCCRRRRGDSGAENEGGGSRHFCGHVGGLAGLAGERKTLERRRSCWSVHEAAVAVARGPLRLRSTGEDGGGRRGEARHCCPAATAETTRPKTREEGAAASAAMLEA</sequence>
<proteinExistence type="predicted"/>
<keyword evidence="3" id="KW-1185">Reference proteome</keyword>
<accession>A0AAW1BDJ2</accession>
<feature type="compositionally biased region" description="Low complexity" evidence="1">
    <location>
        <begin position="133"/>
        <end position="142"/>
    </location>
</feature>
<feature type="region of interest" description="Disordered" evidence="1">
    <location>
        <begin position="1"/>
        <end position="24"/>
    </location>
</feature>
<protein>
    <submittedName>
        <fullName evidence="2">E3 ubiquitin-protein ligase RBBP6</fullName>
    </submittedName>
</protein>
<feature type="region of interest" description="Disordered" evidence="1">
    <location>
        <begin position="98"/>
        <end position="142"/>
    </location>
</feature>
<gene>
    <name evidence="2" type="ORF">NXF25_012742</name>
</gene>
<reference evidence="2 3" key="1">
    <citation type="journal article" date="2024" name="Proc. Natl. Acad. Sci. U.S.A.">
        <title>The genetic regulatory architecture and epigenomic basis for age-related changes in rattlesnake venom.</title>
        <authorList>
            <person name="Hogan M.P."/>
            <person name="Holding M.L."/>
            <person name="Nystrom G.S."/>
            <person name="Colston T.J."/>
            <person name="Bartlett D.A."/>
            <person name="Mason A.J."/>
            <person name="Ellsworth S.A."/>
            <person name="Rautsaw R.M."/>
            <person name="Lawrence K.C."/>
            <person name="Strickland J.L."/>
            <person name="He B."/>
            <person name="Fraser P."/>
            <person name="Margres M.J."/>
            <person name="Gilbert D.M."/>
            <person name="Gibbs H.L."/>
            <person name="Parkinson C.L."/>
            <person name="Rokyta D.R."/>
        </authorList>
    </citation>
    <scope>NUCLEOTIDE SEQUENCE [LARGE SCALE GENOMIC DNA]</scope>
    <source>
        <strain evidence="2">DRR0105</strain>
    </source>
</reference>
<comment type="caution">
    <text evidence="2">The sequence shown here is derived from an EMBL/GenBank/DDBJ whole genome shotgun (WGS) entry which is preliminary data.</text>
</comment>
<feature type="compositionally biased region" description="Basic and acidic residues" evidence="1">
    <location>
        <begin position="100"/>
        <end position="114"/>
    </location>
</feature>
<dbReference type="EMBL" id="JAOTOJ010000006">
    <property type="protein sequence ID" value="KAK9399723.1"/>
    <property type="molecule type" value="Genomic_DNA"/>
</dbReference>
<name>A0AAW1BDJ2_CROAD</name>
<dbReference type="AlphaFoldDB" id="A0AAW1BDJ2"/>
<organism evidence="2 3">
    <name type="scientific">Crotalus adamanteus</name>
    <name type="common">Eastern diamondback rattlesnake</name>
    <dbReference type="NCBI Taxonomy" id="8729"/>
    <lineage>
        <taxon>Eukaryota</taxon>
        <taxon>Metazoa</taxon>
        <taxon>Chordata</taxon>
        <taxon>Craniata</taxon>
        <taxon>Vertebrata</taxon>
        <taxon>Euteleostomi</taxon>
        <taxon>Lepidosauria</taxon>
        <taxon>Squamata</taxon>
        <taxon>Bifurcata</taxon>
        <taxon>Unidentata</taxon>
        <taxon>Episquamata</taxon>
        <taxon>Toxicofera</taxon>
        <taxon>Serpentes</taxon>
        <taxon>Colubroidea</taxon>
        <taxon>Viperidae</taxon>
        <taxon>Crotalinae</taxon>
        <taxon>Crotalus</taxon>
    </lineage>
</organism>
<evidence type="ECO:0000313" key="2">
    <source>
        <dbReference type="EMBL" id="KAK9399723.1"/>
    </source>
</evidence>
<evidence type="ECO:0000313" key="3">
    <source>
        <dbReference type="Proteomes" id="UP001474421"/>
    </source>
</evidence>
<evidence type="ECO:0000256" key="1">
    <source>
        <dbReference type="SAM" id="MobiDB-lite"/>
    </source>
</evidence>